<reference evidence="2" key="1">
    <citation type="submission" date="2015-05" db="UniProtKB">
        <authorList>
            <consortium name="EnsemblMetazoa"/>
        </authorList>
    </citation>
    <scope>IDENTIFICATION</scope>
</reference>
<dbReference type="EnsemblMetazoa" id="RPRC008837-RA">
    <property type="protein sequence ID" value="RPRC008837-PA"/>
    <property type="gene ID" value="RPRC008837"/>
</dbReference>
<feature type="compositionally biased region" description="Polar residues" evidence="1">
    <location>
        <begin position="61"/>
        <end position="85"/>
    </location>
</feature>
<sequence length="478" mass="52872">MDILKDDNLIDTLNAAQMYSMELWIENIDDSGKSRHVNVHEETGSKLGDSDSKTTVEGKLGNSTSKSMESMPTLASSKPNKNSSGDGEGKKPDPKQKKKESKKEKEETEKKSIYTLEESTGDYILPSGLKPFRVRFTLFNRNVTLTQLDYEKITQIRKMLEGNTTTSTSSLSTKNASMGSEQEDIKKPESSKENVEETASSVSKVTSREKRQSIERGSASEKSKSNNSRQASSRQYHTEQPSDQLSAATTVKGTSRNGSPGASETTTKLSTVQFTKLLEVIGKTQDYDYKVRVGELDDLLEEDAFVPQSENVMNKGGCVTVAMAPMLAIQTLQSGSIQITVDRFGGRKEDEGDPIGTACVKIPSDWQETVLHAATNPRIAPVTLKVNNKVSIEERQENKTVGTLDYTLILTCYSGCVTSEGMPTFLGLWVSLAESKQTPCHKPMVRDNITLHPLKRKALNEDYEKIFKGHPIKMRKIC</sequence>
<dbReference type="InParanoid" id="T1HXR7"/>
<accession>T1HXR7</accession>
<evidence type="ECO:0000313" key="2">
    <source>
        <dbReference type="EnsemblMetazoa" id="RPRC008837-PA"/>
    </source>
</evidence>
<protein>
    <submittedName>
        <fullName evidence="2">Uncharacterized protein</fullName>
    </submittedName>
</protein>
<feature type="compositionally biased region" description="Basic and acidic residues" evidence="1">
    <location>
        <begin position="183"/>
        <end position="195"/>
    </location>
</feature>
<keyword evidence="3" id="KW-1185">Reference proteome</keyword>
<feature type="compositionally biased region" description="Basic and acidic residues" evidence="1">
    <location>
        <begin position="206"/>
        <end position="224"/>
    </location>
</feature>
<feature type="compositionally biased region" description="Basic and acidic residues" evidence="1">
    <location>
        <begin position="35"/>
        <end position="56"/>
    </location>
</feature>
<feature type="compositionally biased region" description="Basic and acidic residues" evidence="1">
    <location>
        <begin position="87"/>
        <end position="110"/>
    </location>
</feature>
<dbReference type="AlphaFoldDB" id="T1HXR7"/>
<dbReference type="VEuPathDB" id="VectorBase:RPRC008837"/>
<dbReference type="Proteomes" id="UP000015103">
    <property type="component" value="Unassembled WGS sequence"/>
</dbReference>
<dbReference type="OMA" id="RIMRYER"/>
<feature type="compositionally biased region" description="Low complexity" evidence="1">
    <location>
        <begin position="164"/>
        <end position="173"/>
    </location>
</feature>
<feature type="compositionally biased region" description="Polar residues" evidence="1">
    <location>
        <begin position="225"/>
        <end position="267"/>
    </location>
</feature>
<proteinExistence type="predicted"/>
<name>T1HXR7_RHOPR</name>
<feature type="region of interest" description="Disordered" evidence="1">
    <location>
        <begin position="35"/>
        <end position="110"/>
    </location>
</feature>
<evidence type="ECO:0000313" key="3">
    <source>
        <dbReference type="Proteomes" id="UP000015103"/>
    </source>
</evidence>
<organism evidence="2 3">
    <name type="scientific">Rhodnius prolixus</name>
    <name type="common">Triatomid bug</name>
    <dbReference type="NCBI Taxonomy" id="13249"/>
    <lineage>
        <taxon>Eukaryota</taxon>
        <taxon>Metazoa</taxon>
        <taxon>Ecdysozoa</taxon>
        <taxon>Arthropoda</taxon>
        <taxon>Hexapoda</taxon>
        <taxon>Insecta</taxon>
        <taxon>Pterygota</taxon>
        <taxon>Neoptera</taxon>
        <taxon>Paraneoptera</taxon>
        <taxon>Hemiptera</taxon>
        <taxon>Heteroptera</taxon>
        <taxon>Panheteroptera</taxon>
        <taxon>Cimicomorpha</taxon>
        <taxon>Reduviidae</taxon>
        <taxon>Triatominae</taxon>
        <taxon>Rhodnius</taxon>
    </lineage>
</organism>
<feature type="region of interest" description="Disordered" evidence="1">
    <location>
        <begin position="164"/>
        <end position="267"/>
    </location>
</feature>
<dbReference type="EMBL" id="ACPB03018509">
    <property type="status" value="NOT_ANNOTATED_CDS"/>
    <property type="molecule type" value="Genomic_DNA"/>
</dbReference>
<dbReference type="HOGENOM" id="CLU_571503_0_0_1"/>
<dbReference type="Pfam" id="PF14924">
    <property type="entry name" value="MAP10_N"/>
    <property type="match status" value="1"/>
</dbReference>
<evidence type="ECO:0000256" key="1">
    <source>
        <dbReference type="SAM" id="MobiDB-lite"/>
    </source>
</evidence>